<accession>A0A1G9PP47</accession>
<keyword evidence="3" id="KW-0735">Signal-anchor</keyword>
<keyword evidence="2" id="KW-0201">Cytochrome c-type biogenesis</keyword>
<keyword evidence="3" id="KW-0812">Transmembrane</keyword>
<dbReference type="Proteomes" id="UP000199068">
    <property type="component" value="Unassembled WGS sequence"/>
</dbReference>
<proteinExistence type="predicted"/>
<dbReference type="GO" id="GO:0017004">
    <property type="term" value="P:cytochrome complex assembly"/>
    <property type="evidence" value="ECO:0007669"/>
    <property type="project" value="UniProtKB-KW"/>
</dbReference>
<evidence type="ECO:0000313" key="8">
    <source>
        <dbReference type="EMBL" id="SDM00550.1"/>
    </source>
</evidence>
<feature type="signal peptide" evidence="6">
    <location>
        <begin position="1"/>
        <end position="21"/>
    </location>
</feature>
<comment type="subcellular location">
    <subcellularLocation>
        <location evidence="1">Cell envelope</location>
    </subcellularLocation>
</comment>
<dbReference type="InterPro" id="IPR036249">
    <property type="entry name" value="Thioredoxin-like_sf"/>
</dbReference>
<dbReference type="InterPro" id="IPR050553">
    <property type="entry name" value="Thioredoxin_ResA/DsbE_sf"/>
</dbReference>
<keyword evidence="4" id="KW-1015">Disulfide bond</keyword>
<evidence type="ECO:0000256" key="6">
    <source>
        <dbReference type="SAM" id="SignalP"/>
    </source>
</evidence>
<dbReference type="PANTHER" id="PTHR42852">
    <property type="entry name" value="THIOL:DISULFIDE INTERCHANGE PROTEIN DSBE"/>
    <property type="match status" value="1"/>
</dbReference>
<protein>
    <submittedName>
        <fullName evidence="8">Peroxiredoxin</fullName>
    </submittedName>
</protein>
<dbReference type="SUPFAM" id="SSF52833">
    <property type="entry name" value="Thioredoxin-like"/>
    <property type="match status" value="1"/>
</dbReference>
<evidence type="ECO:0000256" key="4">
    <source>
        <dbReference type="ARBA" id="ARBA00023157"/>
    </source>
</evidence>
<evidence type="ECO:0000256" key="2">
    <source>
        <dbReference type="ARBA" id="ARBA00022748"/>
    </source>
</evidence>
<gene>
    <name evidence="8" type="ORF">SAMN04515677_104445</name>
</gene>
<name>A0A1G9PP47_9FIRM</name>
<dbReference type="RefSeq" id="WP_170139071.1">
    <property type="nucleotide sequence ID" value="NZ_FNGW01000004.1"/>
</dbReference>
<dbReference type="GO" id="GO:0016491">
    <property type="term" value="F:oxidoreductase activity"/>
    <property type="evidence" value="ECO:0007669"/>
    <property type="project" value="InterPro"/>
</dbReference>
<evidence type="ECO:0000259" key="7">
    <source>
        <dbReference type="PROSITE" id="PS51352"/>
    </source>
</evidence>
<keyword evidence="6" id="KW-0732">Signal</keyword>
<reference evidence="8 9" key="1">
    <citation type="submission" date="2016-10" db="EMBL/GenBank/DDBJ databases">
        <authorList>
            <person name="de Groot N.N."/>
        </authorList>
    </citation>
    <scope>NUCLEOTIDE SEQUENCE [LARGE SCALE GENOMIC DNA]</scope>
    <source>
        <strain evidence="8 9">DSM 797</strain>
    </source>
</reference>
<keyword evidence="9" id="KW-1185">Reference proteome</keyword>
<dbReference type="Pfam" id="PF08534">
    <property type="entry name" value="Redoxin"/>
    <property type="match status" value="1"/>
</dbReference>
<feature type="chain" id="PRO_5011776054" evidence="6">
    <location>
        <begin position="22"/>
        <end position="186"/>
    </location>
</feature>
<organism evidence="8 9">
    <name type="scientific">Romboutsia lituseburensis DSM 797</name>
    <dbReference type="NCBI Taxonomy" id="1121325"/>
    <lineage>
        <taxon>Bacteria</taxon>
        <taxon>Bacillati</taxon>
        <taxon>Bacillota</taxon>
        <taxon>Clostridia</taxon>
        <taxon>Peptostreptococcales</taxon>
        <taxon>Peptostreptococcaceae</taxon>
        <taxon>Romboutsia</taxon>
    </lineage>
</organism>
<dbReference type="InterPro" id="IPR013740">
    <property type="entry name" value="Redoxin"/>
</dbReference>
<evidence type="ECO:0000313" key="9">
    <source>
        <dbReference type="Proteomes" id="UP000199068"/>
    </source>
</evidence>
<evidence type="ECO:0000256" key="5">
    <source>
        <dbReference type="ARBA" id="ARBA00023284"/>
    </source>
</evidence>
<feature type="domain" description="Thioredoxin" evidence="7">
    <location>
        <begin position="38"/>
        <end position="183"/>
    </location>
</feature>
<dbReference type="AlphaFoldDB" id="A0A1G9PP47"/>
<dbReference type="EMBL" id="FNGW01000004">
    <property type="protein sequence ID" value="SDM00550.1"/>
    <property type="molecule type" value="Genomic_DNA"/>
</dbReference>
<dbReference type="STRING" id="1121325.SAMN04515677_104445"/>
<keyword evidence="5" id="KW-0676">Redox-active center</keyword>
<dbReference type="Gene3D" id="3.40.30.10">
    <property type="entry name" value="Glutaredoxin"/>
    <property type="match status" value="1"/>
</dbReference>
<dbReference type="PROSITE" id="PS51352">
    <property type="entry name" value="THIOREDOXIN_2"/>
    <property type="match status" value="1"/>
</dbReference>
<evidence type="ECO:0000256" key="1">
    <source>
        <dbReference type="ARBA" id="ARBA00004196"/>
    </source>
</evidence>
<dbReference type="PANTHER" id="PTHR42852:SF6">
    <property type="entry name" value="THIOL:DISULFIDE INTERCHANGE PROTEIN DSBE"/>
    <property type="match status" value="1"/>
</dbReference>
<evidence type="ECO:0000256" key="3">
    <source>
        <dbReference type="ARBA" id="ARBA00022968"/>
    </source>
</evidence>
<dbReference type="CDD" id="cd02966">
    <property type="entry name" value="TlpA_like_family"/>
    <property type="match status" value="1"/>
</dbReference>
<dbReference type="InterPro" id="IPR013766">
    <property type="entry name" value="Thioredoxin_domain"/>
</dbReference>
<dbReference type="PROSITE" id="PS51257">
    <property type="entry name" value="PROKAR_LIPOPROTEIN"/>
    <property type="match status" value="1"/>
</dbReference>
<dbReference type="GO" id="GO:0030313">
    <property type="term" value="C:cell envelope"/>
    <property type="evidence" value="ECO:0007669"/>
    <property type="project" value="UniProtKB-SubCell"/>
</dbReference>
<sequence length="186" mass="20730">MKKRILITGFLIASLSLVACSKTPEKNDISTSSDEQVQQIQETKVEFTGKTIDGKNIDSSIFKDYKLTMINIWGTYCDPCIKEMPDLQKLSEEAKKLDVNVLGIVNDASSEDTIELAKKILTEKGVKFDNLSCDEKLEKGLLKNLMGVPTTIFVDKDGKIVGEEIVGAQSRDSYMDNIKKLLESEK</sequence>